<evidence type="ECO:0000259" key="11">
    <source>
        <dbReference type="PROSITE" id="PS50893"/>
    </source>
</evidence>
<evidence type="ECO:0000313" key="12">
    <source>
        <dbReference type="EMBL" id="ERF59467.1"/>
    </source>
</evidence>
<feature type="domain" description="ABC transporter" evidence="11">
    <location>
        <begin position="5"/>
        <end position="242"/>
    </location>
</feature>
<dbReference type="CDD" id="cd03215">
    <property type="entry name" value="ABC_Carb_Monos_II"/>
    <property type="match status" value="1"/>
</dbReference>
<dbReference type="InterPro" id="IPR003439">
    <property type="entry name" value="ABC_transporter-like_ATP-bd"/>
</dbReference>
<feature type="domain" description="ABC transporter" evidence="11">
    <location>
        <begin position="253"/>
        <end position="497"/>
    </location>
</feature>
<dbReference type="PROSITE" id="PS50893">
    <property type="entry name" value="ABC_TRANSPORTER_2"/>
    <property type="match status" value="2"/>
</dbReference>
<evidence type="ECO:0000256" key="6">
    <source>
        <dbReference type="ARBA" id="ARBA00022737"/>
    </source>
</evidence>
<keyword evidence="3" id="KW-0813">Transport</keyword>
<dbReference type="PATRIC" id="fig|1125725.3.peg.2537"/>
<protein>
    <submittedName>
        <fullName evidence="12 13">Ribose transport, ATP-binding protein RbsA</fullName>
    </submittedName>
</protein>
<dbReference type="EMBL" id="AUZJ01000069">
    <property type="protein sequence ID" value="ERF59467.1"/>
    <property type="molecule type" value="Genomic_DNA"/>
</dbReference>
<dbReference type="PANTHER" id="PTHR43790">
    <property type="entry name" value="CARBOHYDRATE TRANSPORT ATP-BINDING PROTEIN MG119-RELATED"/>
    <property type="match status" value="1"/>
</dbReference>
<sequence length="502" mass="55354">MAPFLQVKNISKEFAGVKALTDISIDFNKGEVHALLGENGAGKSTLIKIISGVYAPTSGSVLLDGKACRFHNPRQALDRGIVVIHQELSIANDLTVAENIYLGCEPRIQNGFFLDRKKMEADAQAILDFMEVDIRSTAVARHLTAAQQQMVEIAKVISKNAQVVIMDEPTSSLSEHEINALFKQIRILQKNNIAIIYITHRLKELFEIADRVTVLRDGCKVNTFSMKDVDEKTLVTSMVGREMKDYYNRQKHTPGKELLRIEHLSRDGEFSDISFAVHAGEILGISGLIGAGRTEVMETIFGARKPTSGKIFVEGKERAFTSPKQAIDAKIGMVTEDRRRTGLMLNAMIKDNTVLPSLPAHHKKFGILDLKWETESSKKYVDKLAVKTPGIHTVISTLSGGNQQKVILAKWLLANSKILILDEPTRGIDVNAKSEFYGLMNEFVAQGGAIIMVSSELPEIIGISDRILVMCEGHVSGELDYTEATEEKIMAFASVKGGMQTA</sequence>
<dbReference type="EMBL" id="AVQI01000060">
    <property type="protein sequence ID" value="ERK01186.1"/>
    <property type="molecule type" value="Genomic_DNA"/>
</dbReference>
<keyword evidence="10" id="KW-0472">Membrane</keyword>
<dbReference type="Proteomes" id="UP000016646">
    <property type="component" value="Unassembled WGS sequence"/>
</dbReference>
<evidence type="ECO:0000256" key="5">
    <source>
        <dbReference type="ARBA" id="ARBA00022597"/>
    </source>
</evidence>
<evidence type="ECO:0000313" key="15">
    <source>
        <dbReference type="Proteomes" id="UP000016646"/>
    </source>
</evidence>
<evidence type="ECO:0000313" key="14">
    <source>
        <dbReference type="Proteomes" id="UP000016412"/>
    </source>
</evidence>
<dbReference type="GO" id="GO:0005524">
    <property type="term" value="F:ATP binding"/>
    <property type="evidence" value="ECO:0007669"/>
    <property type="project" value="UniProtKB-KW"/>
</dbReference>
<evidence type="ECO:0000256" key="9">
    <source>
        <dbReference type="ARBA" id="ARBA00022967"/>
    </source>
</evidence>
<evidence type="ECO:0000313" key="13">
    <source>
        <dbReference type="EMBL" id="ERK01186.1"/>
    </source>
</evidence>
<comment type="caution">
    <text evidence="12">The sequence shown here is derived from an EMBL/GenBank/DDBJ whole genome shotgun (WGS) entry which is preliminary data.</text>
</comment>
<dbReference type="Proteomes" id="UP000016412">
    <property type="component" value="Unassembled WGS sequence"/>
</dbReference>
<evidence type="ECO:0000256" key="4">
    <source>
        <dbReference type="ARBA" id="ARBA00022475"/>
    </source>
</evidence>
<evidence type="ECO:0000256" key="8">
    <source>
        <dbReference type="ARBA" id="ARBA00022840"/>
    </source>
</evidence>
<organism evidence="12 14">
    <name type="scientific">Treponema socranskii subsp. socranskii VPI DR56BR1116 = ATCC 35536</name>
    <dbReference type="NCBI Taxonomy" id="1125725"/>
    <lineage>
        <taxon>Bacteria</taxon>
        <taxon>Pseudomonadati</taxon>
        <taxon>Spirochaetota</taxon>
        <taxon>Spirochaetia</taxon>
        <taxon>Spirochaetales</taxon>
        <taxon>Treponemataceae</taxon>
        <taxon>Treponema</taxon>
    </lineage>
</organism>
<dbReference type="InterPro" id="IPR003593">
    <property type="entry name" value="AAA+_ATPase"/>
</dbReference>
<evidence type="ECO:0000256" key="1">
    <source>
        <dbReference type="ARBA" id="ARBA00004202"/>
    </source>
</evidence>
<dbReference type="InterPro" id="IPR027417">
    <property type="entry name" value="P-loop_NTPase"/>
</dbReference>
<reference evidence="14 15" key="1">
    <citation type="submission" date="2013-08" db="EMBL/GenBank/DDBJ databases">
        <authorList>
            <person name="Durkin A.S."/>
            <person name="Haft D.R."/>
            <person name="McCorrison J."/>
            <person name="Torralba M."/>
            <person name="Gillis M."/>
            <person name="Haft D.H."/>
            <person name="Methe B."/>
            <person name="Sutton G."/>
            <person name="Nelson K.E."/>
        </authorList>
    </citation>
    <scope>NUCLEOTIDE SEQUENCE [LARGE SCALE GENOMIC DNA]</scope>
    <source>
        <strain evidence="13 15">ATCC 35536</strain>
        <strain evidence="12 14">VPI DR56BR1116</strain>
    </source>
</reference>
<evidence type="ECO:0000256" key="2">
    <source>
        <dbReference type="ARBA" id="ARBA00004533"/>
    </source>
</evidence>
<dbReference type="PANTHER" id="PTHR43790:SF3">
    <property type="entry name" value="D-ALLOSE IMPORT ATP-BINDING PROTEIN ALSA-RELATED"/>
    <property type="match status" value="1"/>
</dbReference>
<dbReference type="Pfam" id="PF00005">
    <property type="entry name" value="ABC_tran"/>
    <property type="match status" value="2"/>
</dbReference>
<comment type="subcellular location">
    <subcellularLocation>
        <location evidence="2">Cell inner membrane</location>
    </subcellularLocation>
    <subcellularLocation>
        <location evidence="1">Cell membrane</location>
        <topology evidence="1">Peripheral membrane protein</topology>
    </subcellularLocation>
</comment>
<gene>
    <name evidence="13" type="ORF">HMPREF0860_0895</name>
    <name evidence="12" type="ORF">HMPREF1325_1402</name>
</gene>
<dbReference type="FunFam" id="3.40.50.300:FF:000127">
    <property type="entry name" value="Ribose import ATP-binding protein RbsA"/>
    <property type="match status" value="1"/>
</dbReference>
<dbReference type="Gene3D" id="3.40.50.300">
    <property type="entry name" value="P-loop containing nucleotide triphosphate hydrolases"/>
    <property type="match status" value="2"/>
</dbReference>
<keyword evidence="4" id="KW-1003">Cell membrane</keyword>
<evidence type="ECO:0000256" key="7">
    <source>
        <dbReference type="ARBA" id="ARBA00022741"/>
    </source>
</evidence>
<dbReference type="CDD" id="cd03216">
    <property type="entry name" value="ABC_Carb_Monos_I"/>
    <property type="match status" value="1"/>
</dbReference>
<accession>U1F671</accession>
<dbReference type="GO" id="GO:0016887">
    <property type="term" value="F:ATP hydrolysis activity"/>
    <property type="evidence" value="ECO:0007669"/>
    <property type="project" value="InterPro"/>
</dbReference>
<name>U1F671_TRESO</name>
<evidence type="ECO:0000256" key="3">
    <source>
        <dbReference type="ARBA" id="ARBA00022448"/>
    </source>
</evidence>
<dbReference type="InterPro" id="IPR050107">
    <property type="entry name" value="ABC_carbohydrate_import_ATPase"/>
</dbReference>
<keyword evidence="5" id="KW-0762">Sugar transport</keyword>
<dbReference type="OrthoDB" id="304830at2"/>
<evidence type="ECO:0000256" key="10">
    <source>
        <dbReference type="ARBA" id="ARBA00023136"/>
    </source>
</evidence>
<dbReference type="InterPro" id="IPR017871">
    <property type="entry name" value="ABC_transporter-like_CS"/>
</dbReference>
<keyword evidence="9" id="KW-1278">Translocase</keyword>
<dbReference type="STRING" id="1125725.HMPREF1325_1402"/>
<keyword evidence="15" id="KW-1185">Reference proteome</keyword>
<dbReference type="FunFam" id="3.40.50.300:FF:000126">
    <property type="entry name" value="Galactose/methyl galactoside import ATP-binding protein MglA"/>
    <property type="match status" value="1"/>
</dbReference>
<keyword evidence="8 12" id="KW-0067">ATP-binding</keyword>
<dbReference type="SUPFAM" id="SSF52540">
    <property type="entry name" value="P-loop containing nucleoside triphosphate hydrolases"/>
    <property type="match status" value="2"/>
</dbReference>
<dbReference type="AlphaFoldDB" id="U1F671"/>
<dbReference type="eggNOG" id="COG1129">
    <property type="taxonomic scope" value="Bacteria"/>
</dbReference>
<dbReference type="GO" id="GO:0005886">
    <property type="term" value="C:plasma membrane"/>
    <property type="evidence" value="ECO:0007669"/>
    <property type="project" value="UniProtKB-SubCell"/>
</dbReference>
<proteinExistence type="predicted"/>
<dbReference type="RefSeq" id="WP_021331545.1">
    <property type="nucleotide sequence ID" value="NZ_AUZJ01000069.1"/>
</dbReference>
<dbReference type="PROSITE" id="PS00211">
    <property type="entry name" value="ABC_TRANSPORTER_1"/>
    <property type="match status" value="1"/>
</dbReference>
<dbReference type="SMART" id="SM00382">
    <property type="entry name" value="AAA"/>
    <property type="match status" value="2"/>
</dbReference>
<dbReference type="GO" id="GO:0015749">
    <property type="term" value="P:monosaccharide transmembrane transport"/>
    <property type="evidence" value="ECO:0007669"/>
    <property type="project" value="UniProtKB-ARBA"/>
</dbReference>
<keyword evidence="6" id="KW-0677">Repeat</keyword>
<keyword evidence="7" id="KW-0547">Nucleotide-binding</keyword>